<feature type="transmembrane region" description="Helical" evidence="1">
    <location>
        <begin position="33"/>
        <end position="52"/>
    </location>
</feature>
<evidence type="ECO:0000256" key="1">
    <source>
        <dbReference type="SAM" id="Phobius"/>
    </source>
</evidence>
<keyword evidence="1" id="KW-1133">Transmembrane helix</keyword>
<dbReference type="Proteomes" id="UP000289437">
    <property type="component" value="Unassembled WGS sequence"/>
</dbReference>
<evidence type="ECO:0000313" key="2">
    <source>
        <dbReference type="EMBL" id="RXH58498.1"/>
    </source>
</evidence>
<dbReference type="AlphaFoldDB" id="A0A4Q0T8K8"/>
<keyword evidence="3" id="KW-1185">Reference proteome</keyword>
<name>A0A4Q0T8K8_9BACT</name>
<proteinExistence type="predicted"/>
<gene>
    <name evidence="2" type="ORF">GRAN_1808</name>
</gene>
<accession>A0A4Q0T8K8</accession>
<comment type="caution">
    <text evidence="2">The sequence shown here is derived from an EMBL/GenBank/DDBJ whole genome shotgun (WGS) entry which is preliminary data.</text>
</comment>
<keyword evidence="1" id="KW-0812">Transmembrane</keyword>
<keyword evidence="1" id="KW-0472">Membrane</keyword>
<reference evidence="3" key="2">
    <citation type="submission" date="2019-02" db="EMBL/GenBank/DDBJ databases">
        <title>Granulicella sibirica sp. nov., a psychrotolerant acidobacterium isolated from an organic soil layer in forested tundra, West Siberia.</title>
        <authorList>
            <person name="Oshkin I.Y."/>
            <person name="Kulichevskaya I.S."/>
            <person name="Rijpstra W.I.C."/>
            <person name="Sinninghe Damste J.S."/>
            <person name="Rakitin A.L."/>
            <person name="Ravin N.V."/>
            <person name="Dedysh S.N."/>
        </authorList>
    </citation>
    <scope>NUCLEOTIDE SEQUENCE [LARGE SCALE GENOMIC DNA]</scope>
    <source>
        <strain evidence="3">AF10</strain>
    </source>
</reference>
<evidence type="ECO:0000313" key="3">
    <source>
        <dbReference type="Proteomes" id="UP000289437"/>
    </source>
</evidence>
<sequence>MEQVMGIGQPGRLNHLEDRVGQHEQSVQRLKGVVGGFGGLLTAVHVLIAYLGERHK</sequence>
<reference evidence="2 3" key="1">
    <citation type="submission" date="2018-11" db="EMBL/GenBank/DDBJ databases">
        <authorList>
            <person name="Mardanov A.V."/>
            <person name="Ravin N.V."/>
            <person name="Dedysh S.N."/>
        </authorList>
    </citation>
    <scope>NUCLEOTIDE SEQUENCE [LARGE SCALE GENOMIC DNA]</scope>
    <source>
        <strain evidence="2 3">AF10</strain>
    </source>
</reference>
<organism evidence="2 3">
    <name type="scientific">Granulicella sibirica</name>
    <dbReference type="NCBI Taxonomy" id="2479048"/>
    <lineage>
        <taxon>Bacteria</taxon>
        <taxon>Pseudomonadati</taxon>
        <taxon>Acidobacteriota</taxon>
        <taxon>Terriglobia</taxon>
        <taxon>Terriglobales</taxon>
        <taxon>Acidobacteriaceae</taxon>
        <taxon>Granulicella</taxon>
    </lineage>
</organism>
<dbReference type="EMBL" id="RDSM01000001">
    <property type="protein sequence ID" value="RXH58498.1"/>
    <property type="molecule type" value="Genomic_DNA"/>
</dbReference>
<protein>
    <submittedName>
        <fullName evidence="2">Uncharacterized protein</fullName>
    </submittedName>
</protein>